<dbReference type="HOGENOM" id="CLU_1605193_0_0_1"/>
<reference evidence="1 3" key="2">
    <citation type="journal article" date="2014" name="BMC Genomics">
        <title>An improved genome release (version Mt4.0) for the model legume Medicago truncatula.</title>
        <authorList>
            <person name="Tang H."/>
            <person name="Krishnakumar V."/>
            <person name="Bidwell S."/>
            <person name="Rosen B."/>
            <person name="Chan A."/>
            <person name="Zhou S."/>
            <person name="Gentzbittel L."/>
            <person name="Childs K.L."/>
            <person name="Yandell M."/>
            <person name="Gundlach H."/>
            <person name="Mayer K.F."/>
            <person name="Schwartz D.C."/>
            <person name="Town C.D."/>
        </authorList>
    </citation>
    <scope>GENOME REANNOTATION</scope>
    <source>
        <strain evidence="2 3">cv. Jemalong A17</strain>
    </source>
</reference>
<dbReference type="EnsemblPlants" id="AES99835">
    <property type="protein sequence ID" value="AES99835"/>
    <property type="gene ID" value="MTR_5g085260"/>
</dbReference>
<accession>A0A0C3XS47</accession>
<reference evidence="1 3" key="1">
    <citation type="journal article" date="2011" name="Nature">
        <title>The Medicago genome provides insight into the evolution of rhizobial symbioses.</title>
        <authorList>
            <person name="Young N.D."/>
            <person name="Debelle F."/>
            <person name="Oldroyd G.E."/>
            <person name="Geurts R."/>
            <person name="Cannon S.B."/>
            <person name="Udvardi M.K."/>
            <person name="Benedito V.A."/>
            <person name="Mayer K.F."/>
            <person name="Gouzy J."/>
            <person name="Schoof H."/>
            <person name="Van de Peer Y."/>
            <person name="Proost S."/>
            <person name="Cook D.R."/>
            <person name="Meyers B.C."/>
            <person name="Spannagl M."/>
            <person name="Cheung F."/>
            <person name="De Mita S."/>
            <person name="Krishnakumar V."/>
            <person name="Gundlach H."/>
            <person name="Zhou S."/>
            <person name="Mudge J."/>
            <person name="Bharti A.K."/>
            <person name="Murray J.D."/>
            <person name="Naoumkina M.A."/>
            <person name="Rosen B."/>
            <person name="Silverstein K.A."/>
            <person name="Tang H."/>
            <person name="Rombauts S."/>
            <person name="Zhao P.X."/>
            <person name="Zhou P."/>
            <person name="Barbe V."/>
            <person name="Bardou P."/>
            <person name="Bechner M."/>
            <person name="Bellec A."/>
            <person name="Berger A."/>
            <person name="Berges H."/>
            <person name="Bidwell S."/>
            <person name="Bisseling T."/>
            <person name="Choisne N."/>
            <person name="Couloux A."/>
            <person name="Denny R."/>
            <person name="Deshpande S."/>
            <person name="Dai X."/>
            <person name="Doyle J.J."/>
            <person name="Dudez A.M."/>
            <person name="Farmer A.D."/>
            <person name="Fouteau S."/>
            <person name="Franken C."/>
            <person name="Gibelin C."/>
            <person name="Gish J."/>
            <person name="Goldstein S."/>
            <person name="Gonzalez A.J."/>
            <person name="Green P.J."/>
            <person name="Hallab A."/>
            <person name="Hartog M."/>
            <person name="Hua A."/>
            <person name="Humphray S.J."/>
            <person name="Jeong D.H."/>
            <person name="Jing Y."/>
            <person name="Jocker A."/>
            <person name="Kenton S.M."/>
            <person name="Kim D.J."/>
            <person name="Klee K."/>
            <person name="Lai H."/>
            <person name="Lang C."/>
            <person name="Lin S."/>
            <person name="Macmil S.L."/>
            <person name="Magdelenat G."/>
            <person name="Matthews L."/>
            <person name="McCorrison J."/>
            <person name="Monaghan E.L."/>
            <person name="Mun J.H."/>
            <person name="Najar F.Z."/>
            <person name="Nicholson C."/>
            <person name="Noirot C."/>
            <person name="O'Bleness M."/>
            <person name="Paule C.R."/>
            <person name="Poulain J."/>
            <person name="Prion F."/>
            <person name="Qin B."/>
            <person name="Qu C."/>
            <person name="Retzel E.F."/>
            <person name="Riddle C."/>
            <person name="Sallet E."/>
            <person name="Samain S."/>
            <person name="Samson N."/>
            <person name="Sanders I."/>
            <person name="Saurat O."/>
            <person name="Scarpelli C."/>
            <person name="Schiex T."/>
            <person name="Segurens B."/>
            <person name="Severin A.J."/>
            <person name="Sherrier D.J."/>
            <person name="Shi R."/>
            <person name="Sims S."/>
            <person name="Singer S.R."/>
            <person name="Sinharoy S."/>
            <person name="Sterck L."/>
            <person name="Viollet A."/>
            <person name="Wang B.B."/>
            <person name="Wang K."/>
            <person name="Wang M."/>
            <person name="Wang X."/>
            <person name="Warfsmann J."/>
            <person name="Weissenbach J."/>
            <person name="White D.D."/>
            <person name="White J.D."/>
            <person name="Wiley G.B."/>
            <person name="Wincker P."/>
            <person name="Xing Y."/>
            <person name="Yang L."/>
            <person name="Yao Z."/>
            <person name="Ying F."/>
            <person name="Zhai J."/>
            <person name="Zhou L."/>
            <person name="Zuber A."/>
            <person name="Denarie J."/>
            <person name="Dixon R.A."/>
            <person name="May G.D."/>
            <person name="Schwartz D.C."/>
            <person name="Rogers J."/>
            <person name="Quetier F."/>
            <person name="Town C.D."/>
            <person name="Roe B.A."/>
        </authorList>
    </citation>
    <scope>NUCLEOTIDE SEQUENCE [LARGE SCALE GENOMIC DNA]</scope>
    <source>
        <strain evidence="1">A17</strain>
        <strain evidence="2 3">cv. Jemalong A17</strain>
    </source>
</reference>
<dbReference type="PaxDb" id="3880-AES99835"/>
<protein>
    <submittedName>
        <fullName evidence="1 2">Uncharacterized protein</fullName>
    </submittedName>
</protein>
<organism evidence="1 3">
    <name type="scientific">Medicago truncatula</name>
    <name type="common">Barrel medic</name>
    <name type="synonym">Medicago tribuloides</name>
    <dbReference type="NCBI Taxonomy" id="3880"/>
    <lineage>
        <taxon>Eukaryota</taxon>
        <taxon>Viridiplantae</taxon>
        <taxon>Streptophyta</taxon>
        <taxon>Embryophyta</taxon>
        <taxon>Tracheophyta</taxon>
        <taxon>Spermatophyta</taxon>
        <taxon>Magnoliopsida</taxon>
        <taxon>eudicotyledons</taxon>
        <taxon>Gunneridae</taxon>
        <taxon>Pentapetalae</taxon>
        <taxon>rosids</taxon>
        <taxon>fabids</taxon>
        <taxon>Fabales</taxon>
        <taxon>Fabaceae</taxon>
        <taxon>Papilionoideae</taxon>
        <taxon>50 kb inversion clade</taxon>
        <taxon>NPAAA clade</taxon>
        <taxon>Hologalegina</taxon>
        <taxon>IRL clade</taxon>
        <taxon>Trifolieae</taxon>
        <taxon>Medicago</taxon>
    </lineage>
</organism>
<gene>
    <name evidence="1" type="ordered locus">MTR_5g085260</name>
</gene>
<dbReference type="AlphaFoldDB" id="G7KH92"/>
<dbReference type="Proteomes" id="UP000002051">
    <property type="component" value="Chromosome 5"/>
</dbReference>
<sequence length="166" mass="18826">MQYCFIQEMATMFFSIMAPQDDGYNIQEQREVCIWNMRNAIIIKGGDIWRHSKGYELNQNYVMVLGFFSHGALSPLLWKHSPFHRGFDPPFLQAILSPTLCHGLPSISTPCIQPATAENLYKLQTVQIWYLSDVVSPFLSRGGVSTPETTASILYLHGCTRPPPFP</sequence>
<evidence type="ECO:0000313" key="3">
    <source>
        <dbReference type="Proteomes" id="UP000002051"/>
    </source>
</evidence>
<evidence type="ECO:0000313" key="2">
    <source>
        <dbReference type="EnsemblPlants" id="AES99835"/>
    </source>
</evidence>
<proteinExistence type="predicted"/>
<evidence type="ECO:0000313" key="1">
    <source>
        <dbReference type="EMBL" id="AES99835.2"/>
    </source>
</evidence>
<dbReference type="EMBL" id="CM001221">
    <property type="protein sequence ID" value="AES99835.2"/>
    <property type="molecule type" value="Genomic_DNA"/>
</dbReference>
<keyword evidence="3" id="KW-1185">Reference proteome</keyword>
<name>G7KH92_MEDTR</name>
<reference evidence="2" key="3">
    <citation type="submission" date="2015-04" db="UniProtKB">
        <authorList>
            <consortium name="EnsemblPlants"/>
        </authorList>
    </citation>
    <scope>IDENTIFICATION</scope>
    <source>
        <strain evidence="2">cv. Jemalong A17</strain>
    </source>
</reference>
<accession>G7KH92</accession>